<evidence type="ECO:0000259" key="2">
    <source>
        <dbReference type="Pfam" id="PF07589"/>
    </source>
</evidence>
<evidence type="ECO:0000313" key="4">
    <source>
        <dbReference type="Proteomes" id="UP000244892"/>
    </source>
</evidence>
<dbReference type="InterPro" id="IPR006311">
    <property type="entry name" value="TAT_signal"/>
</dbReference>
<sequence>MKTDRRGSMRMRLWAVAAAAASIGMALPAAAASYAAEGSATVTGLTYRLIDLDPDDGIAPWVQFNSLSRIEIGYSVNRGEPVVSPVGGGLFSTQNGSLSSPDGSVEVLASNSGLSVRTVLSTEAYAPGAEPEQFAGAQLAYWPDDSSVPVQSYALALSARTALVIEAEATAMATVNTALLSGTAFSQAFTEDQDVNIEQRALTFLSFWSGGFTEVPDDFALQYGLVDTVDAYTSVLLSTSDTDTRSMSKTLSVGYYNGGAESVELGLDFAMQSWASTSVFTRWTPPPVDPGTPPAVPEAGTQALMLLGLSGLALAARRRR</sequence>
<feature type="signal peptide" evidence="1">
    <location>
        <begin position="1"/>
        <end position="31"/>
    </location>
</feature>
<dbReference type="Pfam" id="PF07589">
    <property type="entry name" value="PEP-CTERM"/>
    <property type="match status" value="1"/>
</dbReference>
<accession>A0A2U8FLZ3</accession>
<dbReference type="Proteomes" id="UP000244892">
    <property type="component" value="Chromosome"/>
</dbReference>
<name>A0A2U8FLZ3_9BURK</name>
<dbReference type="PROSITE" id="PS51318">
    <property type="entry name" value="TAT"/>
    <property type="match status" value="1"/>
</dbReference>
<feature type="chain" id="PRO_5016096385" description="Ice-binding protein C-terminal domain-containing protein" evidence="1">
    <location>
        <begin position="32"/>
        <end position="320"/>
    </location>
</feature>
<dbReference type="AlphaFoldDB" id="A0A2U8FLZ3"/>
<reference evidence="3 4" key="1">
    <citation type="submission" date="2018-05" db="EMBL/GenBank/DDBJ databases">
        <title>complete genome sequence of Aquabacterium olei NBRC 110486.</title>
        <authorList>
            <person name="Tang B."/>
            <person name="Chang J."/>
            <person name="Zhang L."/>
            <person name="Yang H."/>
        </authorList>
    </citation>
    <scope>NUCLEOTIDE SEQUENCE [LARGE SCALE GENOMIC DNA]</scope>
    <source>
        <strain evidence="3 4">NBRC 110486</strain>
    </source>
</reference>
<organism evidence="3 4">
    <name type="scientific">Aquabacterium olei</name>
    <dbReference type="NCBI Taxonomy" id="1296669"/>
    <lineage>
        <taxon>Bacteria</taxon>
        <taxon>Pseudomonadati</taxon>
        <taxon>Pseudomonadota</taxon>
        <taxon>Betaproteobacteria</taxon>
        <taxon>Burkholderiales</taxon>
        <taxon>Aquabacterium</taxon>
    </lineage>
</organism>
<evidence type="ECO:0000313" key="3">
    <source>
        <dbReference type="EMBL" id="AWI52012.1"/>
    </source>
</evidence>
<gene>
    <name evidence="3" type="ORF">DEH84_00015</name>
</gene>
<dbReference type="EMBL" id="CP029210">
    <property type="protein sequence ID" value="AWI52012.1"/>
    <property type="molecule type" value="Genomic_DNA"/>
</dbReference>
<proteinExistence type="predicted"/>
<feature type="domain" description="Ice-binding protein C-terminal" evidence="2">
    <location>
        <begin position="295"/>
        <end position="319"/>
    </location>
</feature>
<keyword evidence="1" id="KW-0732">Signal</keyword>
<dbReference type="InterPro" id="IPR013424">
    <property type="entry name" value="Ice-binding_C"/>
</dbReference>
<keyword evidence="4" id="KW-1185">Reference proteome</keyword>
<evidence type="ECO:0000256" key="1">
    <source>
        <dbReference type="SAM" id="SignalP"/>
    </source>
</evidence>
<protein>
    <recommendedName>
        <fullName evidence="2">Ice-binding protein C-terminal domain-containing protein</fullName>
    </recommendedName>
</protein>
<dbReference type="KEGG" id="aon:DEH84_00015"/>